<keyword evidence="2" id="KW-1185">Reference proteome</keyword>
<comment type="caution">
    <text evidence="1">The sequence shown here is derived from an EMBL/GenBank/DDBJ whole genome shotgun (WGS) entry which is preliminary data.</text>
</comment>
<name>A0ACB9QUA1_9MYRT</name>
<dbReference type="EMBL" id="CM042884">
    <property type="protein sequence ID" value="KAI4369752.1"/>
    <property type="molecule type" value="Genomic_DNA"/>
</dbReference>
<sequence>MAACPHYHRSRSRHARYTASFHRLLFLLLSSTSLVFSCFFTSFVDAGWVTPKGTASQLRASRTIFVDQTGKTSNFTTIQSAIDSIPLGNKRWIDIRIGPGVYREKVIIPYDKSYLIIKGTSRKLTQVIWDDHESIAQSPTFATFSTNIIIKSISFRNSYNNPKNSNPRMPAVAALIAGDKTYLYRVGMYGLQDTLWDAEGRHYFRECTIQGAVDFIFGNAQSIYEGCHINVNGDYIEPGLAGFVTAQARTSLNEQTGFVFKGCKVYGTGSVNLGRPWRSYARVLFYRSNLTSVVVPKGWDSSAFAGYEGRLTFAEYGCYGEGANTSARVSWETKMSVDTVEKLTSISYIDSDGWTQSLPI</sequence>
<reference evidence="2" key="1">
    <citation type="journal article" date="2023" name="Front. Plant Sci.">
        <title>Chromosomal-level genome assembly of Melastoma candidum provides insights into trichome evolution.</title>
        <authorList>
            <person name="Zhong Y."/>
            <person name="Wu W."/>
            <person name="Sun C."/>
            <person name="Zou P."/>
            <person name="Liu Y."/>
            <person name="Dai S."/>
            <person name="Zhou R."/>
        </authorList>
    </citation>
    <scope>NUCLEOTIDE SEQUENCE [LARGE SCALE GENOMIC DNA]</scope>
</reference>
<dbReference type="Proteomes" id="UP001057402">
    <property type="component" value="Chromosome 5"/>
</dbReference>
<evidence type="ECO:0000313" key="2">
    <source>
        <dbReference type="Proteomes" id="UP001057402"/>
    </source>
</evidence>
<accession>A0ACB9QUA1</accession>
<gene>
    <name evidence="1" type="ORF">MLD38_018164</name>
</gene>
<proteinExistence type="predicted"/>
<protein>
    <submittedName>
        <fullName evidence="1">Uncharacterized protein</fullName>
    </submittedName>
</protein>
<organism evidence="1 2">
    <name type="scientific">Melastoma candidum</name>
    <dbReference type="NCBI Taxonomy" id="119954"/>
    <lineage>
        <taxon>Eukaryota</taxon>
        <taxon>Viridiplantae</taxon>
        <taxon>Streptophyta</taxon>
        <taxon>Embryophyta</taxon>
        <taxon>Tracheophyta</taxon>
        <taxon>Spermatophyta</taxon>
        <taxon>Magnoliopsida</taxon>
        <taxon>eudicotyledons</taxon>
        <taxon>Gunneridae</taxon>
        <taxon>Pentapetalae</taxon>
        <taxon>rosids</taxon>
        <taxon>malvids</taxon>
        <taxon>Myrtales</taxon>
        <taxon>Melastomataceae</taxon>
        <taxon>Melastomatoideae</taxon>
        <taxon>Melastomateae</taxon>
        <taxon>Melastoma</taxon>
    </lineage>
</organism>
<evidence type="ECO:0000313" key="1">
    <source>
        <dbReference type="EMBL" id="KAI4369752.1"/>
    </source>
</evidence>